<accession>A0AAJ3TTB6</accession>
<keyword evidence="2" id="KW-1185">Reference proteome</keyword>
<comment type="caution">
    <text evidence="1">The sequence shown here is derived from an EMBL/GenBank/DDBJ whole genome shotgun (WGS) entry which is preliminary data.</text>
</comment>
<dbReference type="Gene3D" id="3.10.450.50">
    <property type="match status" value="1"/>
</dbReference>
<dbReference type="Proteomes" id="UP000193387">
    <property type="component" value="Unassembled WGS sequence"/>
</dbReference>
<gene>
    <name evidence="1" type="ORF">AWC23_22670</name>
</gene>
<evidence type="ECO:0000313" key="1">
    <source>
        <dbReference type="EMBL" id="ORW67510.1"/>
    </source>
</evidence>
<dbReference type="EMBL" id="LQPR01000058">
    <property type="protein sequence ID" value="ORW67510.1"/>
    <property type="molecule type" value="Genomic_DNA"/>
</dbReference>
<organism evidence="1 2">
    <name type="scientific">Mycobacterium saskatchewanense</name>
    <dbReference type="NCBI Taxonomy" id="220927"/>
    <lineage>
        <taxon>Bacteria</taxon>
        <taxon>Bacillati</taxon>
        <taxon>Actinomycetota</taxon>
        <taxon>Actinomycetes</taxon>
        <taxon>Mycobacteriales</taxon>
        <taxon>Mycobacteriaceae</taxon>
        <taxon>Mycobacterium</taxon>
        <taxon>Mycobacterium simiae complex</taxon>
    </lineage>
</organism>
<reference evidence="1 2" key="1">
    <citation type="submission" date="2016-01" db="EMBL/GenBank/DDBJ databases">
        <title>The new phylogeny of the genus Mycobacterium.</title>
        <authorList>
            <person name="Tarcisio F."/>
            <person name="Conor M."/>
            <person name="Antonella G."/>
            <person name="Elisabetta G."/>
            <person name="Giulia F.S."/>
            <person name="Sara T."/>
            <person name="Anna F."/>
            <person name="Clotilde B."/>
            <person name="Roberto B."/>
            <person name="Veronica D.S."/>
            <person name="Fabio R."/>
            <person name="Monica P."/>
            <person name="Olivier J."/>
            <person name="Enrico T."/>
            <person name="Nicola S."/>
        </authorList>
    </citation>
    <scope>NUCLEOTIDE SEQUENCE [LARGE SCALE GENOMIC DNA]</scope>
    <source>
        <strain evidence="1 2">DSM 44616</strain>
    </source>
</reference>
<evidence type="ECO:0000313" key="2">
    <source>
        <dbReference type="Proteomes" id="UP000193387"/>
    </source>
</evidence>
<sequence>MFVTLAAGGAVVLVVAIVLAITLTGRAGHGGGSAGDVVKDYLQALANGDAETALSYSADQPASKEFLTDEVLKKQVAQWPITNVRILNDDSTGAGGPLGMAQVHVVATFGDKVSDSTLEVKKDHGSWKLNTAAIKVSPDPASTAGNAAAKTLTFFGKPVGDSTVYVFPGWMDVGTTNPYMTVTTKPLLLDQLTMMGLPWLQTTFALSDKGRDAARDQLSAAMANCQKSNLLAPPGCPMSVDPYGLADGTAAWGPADISAVKFDNFDPYRLELTFFGQVKASISVKTTGGATKQGDATQFLSGSADVAKTPPALSFR</sequence>
<protein>
    <recommendedName>
        <fullName evidence="3">DUF4878 domain-containing protein</fullName>
    </recommendedName>
</protein>
<name>A0AAJ3TTB6_9MYCO</name>
<evidence type="ECO:0008006" key="3">
    <source>
        <dbReference type="Google" id="ProtNLM"/>
    </source>
</evidence>
<dbReference type="AlphaFoldDB" id="A0AAJ3TTB6"/>
<proteinExistence type="predicted"/>